<evidence type="ECO:0000313" key="1">
    <source>
        <dbReference type="EMBL" id="GIM75347.1"/>
    </source>
</evidence>
<evidence type="ECO:0008006" key="3">
    <source>
        <dbReference type="Google" id="ProtNLM"/>
    </source>
</evidence>
<dbReference type="AlphaFoldDB" id="A0A919SPV0"/>
<dbReference type="PANTHER" id="PTHR43737:SF1">
    <property type="entry name" value="DUF1501 DOMAIN-CONTAINING PROTEIN"/>
    <property type="match status" value="1"/>
</dbReference>
<protein>
    <recommendedName>
        <fullName evidence="3">Secreted protein</fullName>
    </recommendedName>
</protein>
<accession>A0A919SPV0</accession>
<dbReference type="PROSITE" id="PS51318">
    <property type="entry name" value="TAT"/>
    <property type="match status" value="1"/>
</dbReference>
<dbReference type="InterPro" id="IPR006311">
    <property type="entry name" value="TAT_signal"/>
</dbReference>
<dbReference type="InterPro" id="IPR010869">
    <property type="entry name" value="DUF1501"/>
</dbReference>
<dbReference type="PANTHER" id="PTHR43737">
    <property type="entry name" value="BLL7424 PROTEIN"/>
    <property type="match status" value="1"/>
</dbReference>
<sequence length="427" mass="43643">MSHADTVNEPDCGCADDRRTAVSRRRVLAAGAAGAFAALAGDQLSTQLAFAAEAYTGDVLVVLSLRGGFDGLSAIVPAGDAAYYAARPTLAVPKSQLIGGSGGFALNPALRPLLPFWQAGTFGAVHAVGQAAPNRSHFAAMEELERAAPGTSVRTGWLDRMLGGLGANSPFAGVSLGGAMPARTMAGPLPDLGIKSIDKFDLGGEDKHRPMAATMAALYSGAPATLARTAGQVTGALATTRRLTAAGYTPAYGAVYPDTDLGKALRDVARLIKSDVGLMSACVDSGDWDMHENLGAAVPGKKMYDNLSKLATALAAFATDLGAAGLGRVTVVTVSEFGRRVQQNGSGGLDHGYGNAMLMLGGAVKGGRVHGRWPGLAPAKLVNGDLAVTTDYRAVIGEILQKRCRVSDVRSVFPGVTPTSLGVVAPA</sequence>
<evidence type="ECO:0000313" key="2">
    <source>
        <dbReference type="Proteomes" id="UP000681340"/>
    </source>
</evidence>
<dbReference type="Proteomes" id="UP000681340">
    <property type="component" value="Unassembled WGS sequence"/>
</dbReference>
<organism evidence="1 2">
    <name type="scientific">Actinoplanes auranticolor</name>
    <dbReference type="NCBI Taxonomy" id="47988"/>
    <lineage>
        <taxon>Bacteria</taxon>
        <taxon>Bacillati</taxon>
        <taxon>Actinomycetota</taxon>
        <taxon>Actinomycetes</taxon>
        <taxon>Micromonosporales</taxon>
        <taxon>Micromonosporaceae</taxon>
        <taxon>Actinoplanes</taxon>
    </lineage>
</organism>
<proteinExistence type="predicted"/>
<keyword evidence="2" id="KW-1185">Reference proteome</keyword>
<comment type="caution">
    <text evidence="1">The sequence shown here is derived from an EMBL/GenBank/DDBJ whole genome shotgun (WGS) entry which is preliminary data.</text>
</comment>
<dbReference type="Pfam" id="PF07394">
    <property type="entry name" value="DUF1501"/>
    <property type="match status" value="1"/>
</dbReference>
<name>A0A919SPV0_9ACTN</name>
<dbReference type="EMBL" id="BOQL01000056">
    <property type="protein sequence ID" value="GIM75347.1"/>
    <property type="molecule type" value="Genomic_DNA"/>
</dbReference>
<gene>
    <name evidence="1" type="ORF">Aau02nite_65490</name>
</gene>
<reference evidence="1" key="1">
    <citation type="submission" date="2021-03" db="EMBL/GenBank/DDBJ databases">
        <title>Whole genome shotgun sequence of Actinoplanes auranticolor NBRC 12245.</title>
        <authorList>
            <person name="Komaki H."/>
            <person name="Tamura T."/>
        </authorList>
    </citation>
    <scope>NUCLEOTIDE SEQUENCE</scope>
    <source>
        <strain evidence="1">NBRC 12245</strain>
    </source>
</reference>
<dbReference type="RefSeq" id="WP_212992429.1">
    <property type="nucleotide sequence ID" value="NZ_BAABEA010000033.1"/>
</dbReference>